<dbReference type="EMBL" id="OBEH01000001">
    <property type="protein sequence ID" value="SNY95270.1"/>
    <property type="molecule type" value="Genomic_DNA"/>
</dbReference>
<feature type="region of interest" description="Disordered" evidence="1">
    <location>
        <begin position="21"/>
        <end position="56"/>
    </location>
</feature>
<dbReference type="Proteomes" id="UP000219048">
    <property type="component" value="Unassembled WGS sequence"/>
</dbReference>
<gene>
    <name evidence="2" type="ORF">SAMN06265377_0937</name>
</gene>
<evidence type="ECO:0000256" key="1">
    <source>
        <dbReference type="SAM" id="MobiDB-lite"/>
    </source>
</evidence>
<feature type="compositionally biased region" description="Polar residues" evidence="1">
    <location>
        <begin position="36"/>
        <end position="45"/>
    </location>
</feature>
<accession>A0A285MDM5</accession>
<evidence type="ECO:0000313" key="3">
    <source>
        <dbReference type="Proteomes" id="UP000219048"/>
    </source>
</evidence>
<protein>
    <submittedName>
        <fullName evidence="2">Uncharacterized protein</fullName>
    </submittedName>
</protein>
<keyword evidence="3" id="KW-1185">Reference proteome</keyword>
<sequence>MEGNTEMSKLFVGRGRKGQAAFPPLGLSGGREGVGQNWNGKTTESGRSKVARSGGSEWKVRATSAAAWGIYNWW</sequence>
<proteinExistence type="predicted"/>
<reference evidence="3" key="1">
    <citation type="submission" date="2017-09" db="EMBL/GenBank/DDBJ databases">
        <authorList>
            <person name="Varghese N."/>
            <person name="Submissions S."/>
        </authorList>
    </citation>
    <scope>NUCLEOTIDE SEQUENCE [LARGE SCALE GENOMIC DNA]</scope>
    <source>
        <strain evidence="3">DSM 25885</strain>
    </source>
</reference>
<organism evidence="2 3">
    <name type="scientific">Flagellimonas pacifica</name>
    <dbReference type="NCBI Taxonomy" id="1247520"/>
    <lineage>
        <taxon>Bacteria</taxon>
        <taxon>Pseudomonadati</taxon>
        <taxon>Bacteroidota</taxon>
        <taxon>Flavobacteriia</taxon>
        <taxon>Flavobacteriales</taxon>
        <taxon>Flavobacteriaceae</taxon>
        <taxon>Flagellimonas</taxon>
    </lineage>
</organism>
<evidence type="ECO:0000313" key="2">
    <source>
        <dbReference type="EMBL" id="SNY95270.1"/>
    </source>
</evidence>
<name>A0A285MDM5_9FLAO</name>
<dbReference type="AlphaFoldDB" id="A0A285MDM5"/>